<evidence type="ECO:0000256" key="1">
    <source>
        <dbReference type="ARBA" id="ARBA00004141"/>
    </source>
</evidence>
<organism evidence="6 7">
    <name type="scientific">Candidatus Shapirobacteria bacterium CG09_land_8_20_14_0_10_47_13</name>
    <dbReference type="NCBI Taxonomy" id="1974481"/>
    <lineage>
        <taxon>Bacteria</taxon>
        <taxon>Candidatus Shapironibacteriota</taxon>
    </lineage>
</organism>
<evidence type="ECO:0008006" key="8">
    <source>
        <dbReference type="Google" id="ProtNLM"/>
    </source>
</evidence>
<evidence type="ECO:0000256" key="3">
    <source>
        <dbReference type="ARBA" id="ARBA00022989"/>
    </source>
</evidence>
<dbReference type="EMBL" id="PEZJ01000004">
    <property type="protein sequence ID" value="PIS14167.1"/>
    <property type="molecule type" value="Genomic_DNA"/>
</dbReference>
<dbReference type="GO" id="GO:0046873">
    <property type="term" value="F:metal ion transmembrane transporter activity"/>
    <property type="evidence" value="ECO:0007669"/>
    <property type="project" value="InterPro"/>
</dbReference>
<proteinExistence type="predicted"/>
<evidence type="ECO:0000313" key="7">
    <source>
        <dbReference type="Proteomes" id="UP000230033"/>
    </source>
</evidence>
<gene>
    <name evidence="6" type="ORF">COT65_00270</name>
</gene>
<dbReference type="PANTHER" id="PTHR16950:SF16">
    <property type="entry name" value="ZINC TRANSPORTER ZIP13"/>
    <property type="match status" value="1"/>
</dbReference>
<evidence type="ECO:0000256" key="2">
    <source>
        <dbReference type="ARBA" id="ARBA00022692"/>
    </source>
</evidence>
<dbReference type="Proteomes" id="UP000230033">
    <property type="component" value="Unassembled WGS sequence"/>
</dbReference>
<reference evidence="7" key="1">
    <citation type="submission" date="2017-09" db="EMBL/GenBank/DDBJ databases">
        <title>Depth-based differentiation of microbial function through sediment-hosted aquifers and enrichment of novel symbionts in the deep terrestrial subsurface.</title>
        <authorList>
            <person name="Probst A.J."/>
            <person name="Ladd B."/>
            <person name="Jarett J.K."/>
            <person name="Geller-Mcgrath D.E."/>
            <person name="Sieber C.M.K."/>
            <person name="Emerson J.B."/>
            <person name="Anantharaman K."/>
            <person name="Thomas B.C."/>
            <person name="Malmstrom R."/>
            <person name="Stieglmeier M."/>
            <person name="Klingl A."/>
            <person name="Woyke T."/>
            <person name="Ryan C.M."/>
            <person name="Banfield J.F."/>
        </authorList>
    </citation>
    <scope>NUCLEOTIDE SEQUENCE [LARGE SCALE GENOMIC DNA]</scope>
</reference>
<dbReference type="PANTHER" id="PTHR16950">
    <property type="entry name" value="ZINC TRANSPORTER SLC39A7 HISTIDINE-RICH MEMBRANE PROTEIN KE4"/>
    <property type="match status" value="1"/>
</dbReference>
<keyword evidence="4 5" id="KW-0472">Membrane</keyword>
<dbReference type="GO" id="GO:0016020">
    <property type="term" value="C:membrane"/>
    <property type="evidence" value="ECO:0007669"/>
    <property type="project" value="UniProtKB-SubCell"/>
</dbReference>
<accession>A0A2H0WNG1</accession>
<feature type="transmembrane region" description="Helical" evidence="5">
    <location>
        <begin position="37"/>
        <end position="55"/>
    </location>
</feature>
<name>A0A2H0WNG1_9BACT</name>
<comment type="caution">
    <text evidence="6">The sequence shown here is derived from an EMBL/GenBank/DDBJ whole genome shotgun (WGS) entry which is preliminary data.</text>
</comment>
<keyword evidence="2 5" id="KW-0812">Transmembrane</keyword>
<dbReference type="Pfam" id="PF02535">
    <property type="entry name" value="Zip"/>
    <property type="match status" value="1"/>
</dbReference>
<dbReference type="InterPro" id="IPR003689">
    <property type="entry name" value="ZIP"/>
</dbReference>
<evidence type="ECO:0000256" key="4">
    <source>
        <dbReference type="ARBA" id="ARBA00023136"/>
    </source>
</evidence>
<feature type="transmembrane region" description="Helical" evidence="5">
    <location>
        <begin position="6"/>
        <end position="25"/>
    </location>
</feature>
<evidence type="ECO:0000313" key="6">
    <source>
        <dbReference type="EMBL" id="PIS14167.1"/>
    </source>
</evidence>
<keyword evidence="3 5" id="KW-1133">Transmembrane helix</keyword>
<dbReference type="AlphaFoldDB" id="A0A2H0WNG1"/>
<sequence length="138" mass="14954">MLIWILVFTFIGSGVSLLIAALLLFRGNLAQKMAHWLVAFAAGAMLAAAFLDLLPEALREAARPESVSNMVFLGIVGFFFLERFLLWHHHHACLPAGRPARGSSCAVTKPTTHLVIVGDALHNFLDGVTIAAAFLVNF</sequence>
<comment type="subcellular location">
    <subcellularLocation>
        <location evidence="1">Membrane</location>
        <topology evidence="1">Multi-pass membrane protein</topology>
    </subcellularLocation>
</comment>
<protein>
    <recommendedName>
        <fullName evidence="8">ZIP family metal transporter</fullName>
    </recommendedName>
</protein>
<evidence type="ECO:0000256" key="5">
    <source>
        <dbReference type="SAM" id="Phobius"/>
    </source>
</evidence>
<feature type="transmembrane region" description="Helical" evidence="5">
    <location>
        <begin position="67"/>
        <end position="86"/>
    </location>
</feature>